<evidence type="ECO:0000256" key="1">
    <source>
        <dbReference type="ARBA" id="ARBA00004496"/>
    </source>
</evidence>
<dbReference type="EMBL" id="JAMQCR010000002">
    <property type="protein sequence ID" value="MCM2534780.1"/>
    <property type="molecule type" value="Genomic_DNA"/>
</dbReference>
<dbReference type="PANTHER" id="PTHR30349:SF77">
    <property type="entry name" value="TYROSINE RECOMBINASE XERC"/>
    <property type="match status" value="1"/>
</dbReference>
<feature type="domain" description="Tyr recombinase" evidence="4">
    <location>
        <begin position="89"/>
        <end position="275"/>
    </location>
</feature>
<dbReference type="Proteomes" id="UP001523262">
    <property type="component" value="Unassembled WGS sequence"/>
</dbReference>
<gene>
    <name evidence="5" type="primary">xerS</name>
    <name evidence="5" type="ORF">NDK43_23605</name>
</gene>
<evidence type="ECO:0000256" key="2">
    <source>
        <dbReference type="ARBA" id="ARBA00022908"/>
    </source>
</evidence>
<sequence length="282" mass="32142">MVLPCICRAKCLISSQLVLRNINALKSLFNYLTQETENKDGECYFYRNVFSKIKVTKEKVTANSRAKKISSVVLSDNEIDEFLHFVKFEYEKYLTTRQKSVFLRDKERDIAIISMLLGSGIRVSEIANLLIHDINFKKEQIDIIRKGNKEDTVLVLPSALAALEDYLKIRTERYKTATSMHYVFVTKYQGIAQPISVRAIQNLVGKYTKAFNSQGNALNSGKGLSPHKFRHTFASEWIRTGGNLVLLRDQLGHSSIETTTKYTNLSAAEGKKVIDKMDESRK</sequence>
<evidence type="ECO:0000313" key="5">
    <source>
        <dbReference type="EMBL" id="MCM2534780.1"/>
    </source>
</evidence>
<keyword evidence="6" id="KW-1185">Reference proteome</keyword>
<evidence type="ECO:0000256" key="3">
    <source>
        <dbReference type="ARBA" id="ARBA00023172"/>
    </source>
</evidence>
<dbReference type="InterPro" id="IPR050090">
    <property type="entry name" value="Tyrosine_recombinase_XerCD"/>
</dbReference>
<dbReference type="SUPFAM" id="SSF56349">
    <property type="entry name" value="DNA breaking-rejoining enzymes"/>
    <property type="match status" value="1"/>
</dbReference>
<dbReference type="Pfam" id="PF00589">
    <property type="entry name" value="Phage_integrase"/>
    <property type="match status" value="1"/>
</dbReference>
<proteinExistence type="predicted"/>
<keyword evidence="3" id="KW-0233">DNA recombination</keyword>
<keyword evidence="2" id="KW-0229">DNA integration</keyword>
<comment type="subcellular location">
    <subcellularLocation>
        <location evidence="1">Cytoplasm</location>
    </subcellularLocation>
</comment>
<reference evidence="5 6" key="1">
    <citation type="submission" date="2022-06" db="EMBL/GenBank/DDBJ databases">
        <authorList>
            <person name="Jeon C.O."/>
        </authorList>
    </citation>
    <scope>NUCLEOTIDE SEQUENCE [LARGE SCALE GENOMIC DNA]</scope>
    <source>
        <strain evidence="5 6">KCTC 13943</strain>
    </source>
</reference>
<evidence type="ECO:0000313" key="6">
    <source>
        <dbReference type="Proteomes" id="UP001523262"/>
    </source>
</evidence>
<protein>
    <submittedName>
        <fullName evidence="5">Tyrosine recombinase XerS</fullName>
    </submittedName>
</protein>
<name>A0ABT0WEN6_9BACI</name>
<comment type="caution">
    <text evidence="5">The sequence shown here is derived from an EMBL/GenBank/DDBJ whole genome shotgun (WGS) entry which is preliminary data.</text>
</comment>
<dbReference type="Gene3D" id="1.10.443.10">
    <property type="entry name" value="Intergrase catalytic core"/>
    <property type="match status" value="1"/>
</dbReference>
<accession>A0ABT0WEN6</accession>
<dbReference type="PROSITE" id="PS51898">
    <property type="entry name" value="TYR_RECOMBINASE"/>
    <property type="match status" value="1"/>
</dbReference>
<dbReference type="InterPro" id="IPR013762">
    <property type="entry name" value="Integrase-like_cat_sf"/>
</dbReference>
<evidence type="ECO:0000259" key="4">
    <source>
        <dbReference type="PROSITE" id="PS51898"/>
    </source>
</evidence>
<dbReference type="InterPro" id="IPR002104">
    <property type="entry name" value="Integrase_catalytic"/>
</dbReference>
<dbReference type="InterPro" id="IPR011010">
    <property type="entry name" value="DNA_brk_join_enz"/>
</dbReference>
<dbReference type="NCBIfam" id="NF003462">
    <property type="entry name" value="PRK05084.1"/>
    <property type="match status" value="1"/>
</dbReference>
<organism evidence="5 6">
    <name type="scientific">Neobacillus pocheonensis</name>
    <dbReference type="NCBI Taxonomy" id="363869"/>
    <lineage>
        <taxon>Bacteria</taxon>
        <taxon>Bacillati</taxon>
        <taxon>Bacillota</taxon>
        <taxon>Bacilli</taxon>
        <taxon>Bacillales</taxon>
        <taxon>Bacillaceae</taxon>
        <taxon>Neobacillus</taxon>
    </lineage>
</organism>
<dbReference type="PANTHER" id="PTHR30349">
    <property type="entry name" value="PHAGE INTEGRASE-RELATED"/>
    <property type="match status" value="1"/>
</dbReference>